<reference evidence="2 3" key="1">
    <citation type="submission" date="2024-01" db="EMBL/GenBank/DDBJ databases">
        <title>Multi-omics insights into the function and evolution of sodium benzoate biodegradation pathways in Benzoatithermus flavus gen. nov., sp. nov. from hot spring.</title>
        <authorList>
            <person name="Hu C.-J."/>
            <person name="Li W.-J."/>
        </authorList>
    </citation>
    <scope>NUCLEOTIDE SEQUENCE [LARGE SCALE GENOMIC DNA]</scope>
    <source>
        <strain evidence="2 3">SYSU G07066</strain>
    </source>
</reference>
<proteinExistence type="predicted"/>
<organism evidence="2 3">
    <name type="scientific">Benzoatithermus flavus</name>
    <dbReference type="NCBI Taxonomy" id="3108223"/>
    <lineage>
        <taxon>Bacteria</taxon>
        <taxon>Pseudomonadati</taxon>
        <taxon>Pseudomonadota</taxon>
        <taxon>Alphaproteobacteria</taxon>
        <taxon>Geminicoccales</taxon>
        <taxon>Geminicoccaceae</taxon>
        <taxon>Benzoatithermus</taxon>
    </lineage>
</organism>
<dbReference type="Proteomes" id="UP001375743">
    <property type="component" value="Unassembled WGS sequence"/>
</dbReference>
<sequence length="80" mass="8482">MTAEAAKVLTNSDTLLSGSGVMSTSGHQDGDELAEEGFAATASVVHEPEEGEVERQLLRRETAMRPQPTSAAATRPLPWC</sequence>
<feature type="region of interest" description="Disordered" evidence="1">
    <location>
        <begin position="59"/>
        <end position="80"/>
    </location>
</feature>
<feature type="compositionally biased region" description="Polar residues" evidence="1">
    <location>
        <begin position="9"/>
        <end position="27"/>
    </location>
</feature>
<evidence type="ECO:0000313" key="2">
    <source>
        <dbReference type="EMBL" id="MEK0084318.1"/>
    </source>
</evidence>
<feature type="region of interest" description="Disordered" evidence="1">
    <location>
        <begin position="1"/>
        <end position="31"/>
    </location>
</feature>
<evidence type="ECO:0000313" key="3">
    <source>
        <dbReference type="Proteomes" id="UP001375743"/>
    </source>
</evidence>
<comment type="caution">
    <text evidence="2">The sequence shown here is derived from an EMBL/GenBank/DDBJ whole genome shotgun (WGS) entry which is preliminary data.</text>
</comment>
<evidence type="ECO:0000256" key="1">
    <source>
        <dbReference type="SAM" id="MobiDB-lite"/>
    </source>
</evidence>
<gene>
    <name evidence="2" type="ORF">U1T56_14255</name>
</gene>
<name>A0ABU8XV68_9PROT</name>
<keyword evidence="3" id="KW-1185">Reference proteome</keyword>
<dbReference type="EMBL" id="JBBLZC010000014">
    <property type="protein sequence ID" value="MEK0084318.1"/>
    <property type="molecule type" value="Genomic_DNA"/>
</dbReference>
<protein>
    <submittedName>
        <fullName evidence="2">Uncharacterized protein</fullName>
    </submittedName>
</protein>
<accession>A0ABU8XV68</accession>
<dbReference type="RefSeq" id="WP_418160171.1">
    <property type="nucleotide sequence ID" value="NZ_JBBLZC010000014.1"/>
</dbReference>